<dbReference type="PANTHER" id="PTHR43685">
    <property type="entry name" value="GLYCOSYLTRANSFERASE"/>
    <property type="match status" value="1"/>
</dbReference>
<dbReference type="PANTHER" id="PTHR43685:SF12">
    <property type="entry name" value="GLYCOSYL TRANSFERASE FAMILY 2"/>
    <property type="match status" value="1"/>
</dbReference>
<dbReference type="InterPro" id="IPR001173">
    <property type="entry name" value="Glyco_trans_2-like"/>
</dbReference>
<dbReference type="Pfam" id="PF00535">
    <property type="entry name" value="Glycos_transf_2"/>
    <property type="match status" value="1"/>
</dbReference>
<evidence type="ECO:0000313" key="3">
    <source>
        <dbReference type="Proteomes" id="UP000285875"/>
    </source>
</evidence>
<evidence type="ECO:0000259" key="1">
    <source>
        <dbReference type="Pfam" id="PF00535"/>
    </source>
</evidence>
<name>A0A3T0S290_9ACTN</name>
<proteinExistence type="predicted"/>
<evidence type="ECO:0000313" key="2">
    <source>
        <dbReference type="EMBL" id="AZZ40495.1"/>
    </source>
</evidence>
<reference evidence="3" key="1">
    <citation type="submission" date="2017-12" db="EMBL/GenBank/DDBJ databases">
        <title>Whole genome sequencing of Acidipropionibacterium jensenii strains JS279 and JS280.</title>
        <authorList>
            <person name="Deptula P."/>
            <person name="Laine P."/>
            <person name="Smolander O.-P."/>
            <person name="Paulin L."/>
            <person name="Auvinen P."/>
            <person name="Varmanen P."/>
        </authorList>
    </citation>
    <scope>NUCLEOTIDE SEQUENCE [LARGE SCALE GENOMIC DNA]</scope>
    <source>
        <strain evidence="3">JS280</strain>
    </source>
</reference>
<feature type="domain" description="Glycosyltransferase 2-like" evidence="1">
    <location>
        <begin position="10"/>
        <end position="176"/>
    </location>
</feature>
<dbReference type="KEGG" id="aji:C0Z10_12965"/>
<organism evidence="2 3">
    <name type="scientific">Acidipropionibacterium jensenii</name>
    <dbReference type="NCBI Taxonomy" id="1749"/>
    <lineage>
        <taxon>Bacteria</taxon>
        <taxon>Bacillati</taxon>
        <taxon>Actinomycetota</taxon>
        <taxon>Actinomycetes</taxon>
        <taxon>Propionibacteriales</taxon>
        <taxon>Propionibacteriaceae</taxon>
        <taxon>Acidipropionibacterium</taxon>
    </lineage>
</organism>
<dbReference type="RefSeq" id="WP_097799647.1">
    <property type="nucleotide sequence ID" value="NZ_CP025570.1"/>
</dbReference>
<dbReference type="InterPro" id="IPR029044">
    <property type="entry name" value="Nucleotide-diphossugar_trans"/>
</dbReference>
<sequence>MSPEAIPEVSVVIAYYKAAQWLPSQLDALAHQVNPPTFEVIIADNEGSTELPTVIADFRSILDIRIINATDRKGCGAARNRGVDHAHGNLIAFCDADDIVGPQWIRSLTDVLQARDVLATGPLRLDRINSEVVWRTTMGTTAGEPRDLPILQYPFTYLGYLPFAYGANIAMKRALFLNMSGFDETFVRGDEDVDLSWRAIESGIVLELAPSAVLDYRQRSTAAGVWRQRRNYARAQVDMWERSRLLDRPVNGMSLRWTLTETAKLIPRGLRAMSEGQAQRYSFAAHAGDVIGNLQGQWEQRVRPRLTARLPNLHRRPVQ</sequence>
<dbReference type="InterPro" id="IPR050834">
    <property type="entry name" value="Glycosyltransf_2"/>
</dbReference>
<dbReference type="EMBL" id="CP025570">
    <property type="protein sequence ID" value="AZZ40495.1"/>
    <property type="molecule type" value="Genomic_DNA"/>
</dbReference>
<accession>A0A3T0S290</accession>
<dbReference type="AlphaFoldDB" id="A0A3T0S290"/>
<dbReference type="Gene3D" id="3.90.550.10">
    <property type="entry name" value="Spore Coat Polysaccharide Biosynthesis Protein SpsA, Chain A"/>
    <property type="match status" value="1"/>
</dbReference>
<dbReference type="SUPFAM" id="SSF53448">
    <property type="entry name" value="Nucleotide-diphospho-sugar transferases"/>
    <property type="match status" value="1"/>
</dbReference>
<gene>
    <name evidence="2" type="ORF">C0Z10_12965</name>
</gene>
<dbReference type="Proteomes" id="UP000285875">
    <property type="component" value="Chromosome"/>
</dbReference>
<protein>
    <recommendedName>
        <fullName evidence="1">Glycosyltransferase 2-like domain-containing protein</fullName>
    </recommendedName>
</protein>